<sequence length="145" mass="16434">SCRTTPARQITLPEPKINSVIDLSVPDNSKTISELLESKWDPKDPVYFTIHNNGWYYLGCNKCPTKVVGEEGNYGCTKCENKVEEPIPRYLLRFQVTDDSETTIFAVLDSEVHRIVCASASAMLMLGEVKLLFLDHCLNRCTFQE</sequence>
<dbReference type="Pfam" id="PF08646">
    <property type="entry name" value="Rep_fac-A_C"/>
    <property type="match status" value="1"/>
</dbReference>
<dbReference type="Proteomes" id="UP001177140">
    <property type="component" value="Unassembled WGS sequence"/>
</dbReference>
<dbReference type="AlphaFoldDB" id="A0AA41V8S4"/>
<gene>
    <name evidence="2" type="ORF">MKW94_009803</name>
</gene>
<dbReference type="SUPFAM" id="SSF50249">
    <property type="entry name" value="Nucleic acid-binding proteins"/>
    <property type="match status" value="1"/>
</dbReference>
<evidence type="ECO:0000313" key="2">
    <source>
        <dbReference type="EMBL" id="MCL7035029.1"/>
    </source>
</evidence>
<comment type="caution">
    <text evidence="2">The sequence shown here is derived from an EMBL/GenBank/DDBJ whole genome shotgun (WGS) entry which is preliminary data.</text>
</comment>
<dbReference type="Gene3D" id="2.40.50.140">
    <property type="entry name" value="Nucleic acid-binding proteins"/>
    <property type="match status" value="1"/>
</dbReference>
<reference evidence="2" key="1">
    <citation type="submission" date="2022-03" db="EMBL/GenBank/DDBJ databases">
        <title>A functionally conserved STORR gene fusion in Papaver species that diverged 16.8 million years ago.</title>
        <authorList>
            <person name="Catania T."/>
        </authorList>
    </citation>
    <scope>NUCLEOTIDE SEQUENCE</scope>
    <source>
        <strain evidence="2">S-191538</strain>
    </source>
</reference>
<feature type="domain" description="Replication factor A C-terminal" evidence="1">
    <location>
        <begin position="49"/>
        <end position="144"/>
    </location>
</feature>
<protein>
    <recommendedName>
        <fullName evidence="1">Replication factor A C-terminal domain-containing protein</fullName>
    </recommendedName>
</protein>
<accession>A0AA41V8S4</accession>
<dbReference type="EMBL" id="JAJJMA010152616">
    <property type="protein sequence ID" value="MCL7035029.1"/>
    <property type="molecule type" value="Genomic_DNA"/>
</dbReference>
<dbReference type="InterPro" id="IPR012340">
    <property type="entry name" value="NA-bd_OB-fold"/>
</dbReference>
<keyword evidence="3" id="KW-1185">Reference proteome</keyword>
<evidence type="ECO:0000313" key="3">
    <source>
        <dbReference type="Proteomes" id="UP001177140"/>
    </source>
</evidence>
<proteinExistence type="predicted"/>
<dbReference type="InterPro" id="IPR013955">
    <property type="entry name" value="Rep_factor-A_C"/>
</dbReference>
<evidence type="ECO:0000259" key="1">
    <source>
        <dbReference type="Pfam" id="PF08646"/>
    </source>
</evidence>
<name>A0AA41V8S4_PAPNU</name>
<organism evidence="2 3">
    <name type="scientific">Papaver nudicaule</name>
    <name type="common">Iceland poppy</name>
    <dbReference type="NCBI Taxonomy" id="74823"/>
    <lineage>
        <taxon>Eukaryota</taxon>
        <taxon>Viridiplantae</taxon>
        <taxon>Streptophyta</taxon>
        <taxon>Embryophyta</taxon>
        <taxon>Tracheophyta</taxon>
        <taxon>Spermatophyta</taxon>
        <taxon>Magnoliopsida</taxon>
        <taxon>Ranunculales</taxon>
        <taxon>Papaveraceae</taxon>
        <taxon>Papaveroideae</taxon>
        <taxon>Papaver</taxon>
    </lineage>
</organism>
<feature type="non-terminal residue" evidence="2">
    <location>
        <position position="1"/>
    </location>
</feature>